<dbReference type="InterPro" id="IPR014044">
    <property type="entry name" value="CAP_dom"/>
</dbReference>
<feature type="domain" description="SCP" evidence="2">
    <location>
        <begin position="218"/>
        <end position="381"/>
    </location>
</feature>
<feature type="signal peptide" evidence="1">
    <location>
        <begin position="1"/>
        <end position="22"/>
    </location>
</feature>
<dbReference type="AlphaFoldDB" id="T1PT55"/>
<dbReference type="PRINTS" id="PR00837">
    <property type="entry name" value="V5TPXLIKE"/>
</dbReference>
<dbReference type="Gene3D" id="3.40.33.10">
    <property type="entry name" value="CAP"/>
    <property type="match status" value="2"/>
</dbReference>
<keyword evidence="1" id="KW-0732">Signal</keyword>
<feature type="domain" description="SCP" evidence="2">
    <location>
        <begin position="26"/>
        <end position="183"/>
    </location>
</feature>
<protein>
    <submittedName>
        <fullName evidence="3">Venom allergen-like protein</fullName>
    </submittedName>
</protein>
<evidence type="ECO:0000256" key="1">
    <source>
        <dbReference type="SAM" id="SignalP"/>
    </source>
</evidence>
<name>T1PT55_9BILA</name>
<dbReference type="InterPro" id="IPR002413">
    <property type="entry name" value="V5_allergen-like"/>
</dbReference>
<reference evidence="3" key="1">
    <citation type="submission" date="2012-01" db="EMBL/GenBank/DDBJ databases">
        <title>Cloning,characterization and function analysis of venom allergen-like protein gene from Ditylenchus destructor.</title>
        <authorList>
            <person name="Peng D."/>
            <person name="Zhou C."/>
            <person name="Hu X."/>
            <person name="Peng H."/>
        </authorList>
    </citation>
    <scope>NUCLEOTIDE SEQUENCE</scope>
</reference>
<feature type="chain" id="PRO_5004593484" evidence="1">
    <location>
        <begin position="23"/>
        <end position="402"/>
    </location>
</feature>
<gene>
    <name evidence="3" type="primary">vap1</name>
</gene>
<proteinExistence type="evidence at transcript level"/>
<dbReference type="InterPro" id="IPR035940">
    <property type="entry name" value="CAP_sf"/>
</dbReference>
<dbReference type="SMART" id="SM00198">
    <property type="entry name" value="SCP"/>
    <property type="match status" value="2"/>
</dbReference>
<dbReference type="Pfam" id="PF00188">
    <property type="entry name" value="CAP"/>
    <property type="match status" value="2"/>
</dbReference>
<accession>T1PT55</accession>
<evidence type="ECO:0000259" key="2">
    <source>
        <dbReference type="SMART" id="SM00198"/>
    </source>
</evidence>
<dbReference type="PANTHER" id="PTHR10334">
    <property type="entry name" value="CYSTEINE-RICH SECRETORY PROTEIN-RELATED"/>
    <property type="match status" value="1"/>
</dbReference>
<dbReference type="SUPFAM" id="SSF55797">
    <property type="entry name" value="PR-1-like"/>
    <property type="match status" value="2"/>
</dbReference>
<dbReference type="CDD" id="cd05380">
    <property type="entry name" value="CAP_euk"/>
    <property type="match status" value="2"/>
</dbReference>
<dbReference type="InterPro" id="IPR001283">
    <property type="entry name" value="CRISP-related"/>
</dbReference>
<organism evidence="3">
    <name type="scientific">Ditylenchus destructor</name>
    <dbReference type="NCBI Taxonomy" id="166010"/>
    <lineage>
        <taxon>Eukaryota</taxon>
        <taxon>Metazoa</taxon>
        <taxon>Ecdysozoa</taxon>
        <taxon>Nematoda</taxon>
        <taxon>Chromadorea</taxon>
        <taxon>Rhabditida</taxon>
        <taxon>Tylenchina</taxon>
        <taxon>Tylenchomorpha</taxon>
        <taxon>Sphaerularioidea</taxon>
        <taxon>Anguinidae</taxon>
        <taxon>Anguininae</taxon>
        <taxon>Ditylenchus</taxon>
    </lineage>
</organism>
<dbReference type="EMBL" id="JQ341057">
    <property type="protein sequence ID" value="AFQ55440.1"/>
    <property type="molecule type" value="mRNA"/>
</dbReference>
<evidence type="ECO:0000313" key="3">
    <source>
        <dbReference type="EMBL" id="AFQ55440.1"/>
    </source>
</evidence>
<sequence length="402" mass="45269">MFVHLMFGCLMVSASMIFEVCAMTESERSIILNAHNNYRRILATGKVANKDGSMMPQGADIYELTYDKSIEEMAQKHADRCVIEHSTFQGRNYTGENINWSVEKDPAKALQSVIDWWWSELKTYGMETDLMWRERSEVGHWAQIAWAKTTKIGCGWKVCPSKDYPNGIYYVVCNYYQYGNIYNLPVYTAGSPCSKCAKCNDNLCVGPLPTLMPAVDASHRTLVLDIHNNYRRTLSSGKARNKTGELLPQGANINLLTYDSNTLESTAQQGANSCSLKSRTYEERKGAGELMYYNYGFFYPDEALKMASDAWWAQLETYGVNSTLEVNQADFNRGIYSWSQMVWAKTTKLGCGVQHCPKNSEVPTDFTLVICDYSPAVNYGQVYEAGTSCSKCSKCSDKLCVS</sequence>
<dbReference type="PRINTS" id="PR00838">
    <property type="entry name" value="V5ALLERGEN"/>
</dbReference>